<dbReference type="EMBL" id="MT157285">
    <property type="protein sequence ID" value="QIW86055.1"/>
    <property type="molecule type" value="Genomic_DNA"/>
</dbReference>
<evidence type="ECO:0000313" key="1">
    <source>
        <dbReference type="EMBL" id="QIW86055.1"/>
    </source>
</evidence>
<evidence type="ECO:0000313" key="2">
    <source>
        <dbReference type="Proteomes" id="UP000501406"/>
    </source>
</evidence>
<gene>
    <name evidence="1" type="ORF">PKP2_03</name>
</gene>
<sequence>MEATKSRPKYMCTRKGLDKRMLDDRRTLLRRPMEFTFGGVIDNIPSIKGM</sequence>
<accession>A0A6H0X1M7</accession>
<reference evidence="1 2" key="1">
    <citation type="submission" date="2020-03" db="EMBL/GenBank/DDBJ databases">
        <title>Genome analysis of Klebsiella pneumoniae phage P-KP2.</title>
        <authorList>
            <person name="Wang Z."/>
            <person name="Cai R."/>
        </authorList>
    </citation>
    <scope>NUCLEOTIDE SEQUENCE [LARGE SCALE GENOMIC DNA]</scope>
</reference>
<name>A0A6H0X1M7_9CAUD</name>
<organism evidence="1 2">
    <name type="scientific">Klebsiella phage P-KP2</name>
    <dbReference type="NCBI Taxonomy" id="2723755"/>
    <lineage>
        <taxon>Viruses</taxon>
        <taxon>Duplodnaviria</taxon>
        <taxon>Heunggongvirae</taxon>
        <taxon>Uroviricota</taxon>
        <taxon>Caudoviricetes</taxon>
        <taxon>Pantevenvirales</taxon>
        <taxon>Straboviridae</taxon>
        <taxon>Slopekvirus</taxon>
        <taxon>Klebsiella virus PMBT1</taxon>
    </lineage>
</organism>
<dbReference type="Proteomes" id="UP000501406">
    <property type="component" value="Segment"/>
</dbReference>
<proteinExistence type="predicted"/>
<protein>
    <submittedName>
        <fullName evidence="1">Uncharacterized protein</fullName>
    </submittedName>
</protein>